<organism evidence="2 3">
    <name type="scientific">Tritrichomonas musculus</name>
    <dbReference type="NCBI Taxonomy" id="1915356"/>
    <lineage>
        <taxon>Eukaryota</taxon>
        <taxon>Metamonada</taxon>
        <taxon>Parabasalia</taxon>
        <taxon>Tritrichomonadida</taxon>
        <taxon>Tritrichomonadidae</taxon>
        <taxon>Tritrichomonas</taxon>
    </lineage>
</organism>
<accession>A0ABR2KIE5</accession>
<dbReference type="Proteomes" id="UP001470230">
    <property type="component" value="Unassembled WGS sequence"/>
</dbReference>
<evidence type="ECO:0000313" key="2">
    <source>
        <dbReference type="EMBL" id="KAK8890583.1"/>
    </source>
</evidence>
<evidence type="ECO:0000256" key="1">
    <source>
        <dbReference type="SAM" id="MobiDB-lite"/>
    </source>
</evidence>
<dbReference type="EMBL" id="JAPFFF010000005">
    <property type="protein sequence ID" value="KAK8890583.1"/>
    <property type="molecule type" value="Genomic_DNA"/>
</dbReference>
<gene>
    <name evidence="2" type="ORF">M9Y10_035361</name>
</gene>
<proteinExistence type="predicted"/>
<comment type="caution">
    <text evidence="2">The sequence shown here is derived from an EMBL/GenBank/DDBJ whole genome shotgun (WGS) entry which is preliminary data.</text>
</comment>
<evidence type="ECO:0000313" key="3">
    <source>
        <dbReference type="Proteomes" id="UP001470230"/>
    </source>
</evidence>
<keyword evidence="3" id="KW-1185">Reference proteome</keyword>
<reference evidence="2 3" key="1">
    <citation type="submission" date="2024-04" db="EMBL/GenBank/DDBJ databases">
        <title>Tritrichomonas musculus Genome.</title>
        <authorList>
            <person name="Alves-Ferreira E."/>
            <person name="Grigg M."/>
            <person name="Lorenzi H."/>
            <person name="Galac M."/>
        </authorList>
    </citation>
    <scope>NUCLEOTIDE SEQUENCE [LARGE SCALE GENOMIC DNA]</scope>
    <source>
        <strain evidence="2 3">EAF2021</strain>
    </source>
</reference>
<sequence>MLNEPCFEIDSSSDAIPRKSDVQLRMRRNEKKVLTPEVANNLADKNFDFQSDSSDLLSIEGDLNVDLSSEARPSKKSVGVKIKKKPKVPLSPSNIPDVSHASDLLSETGESSESGLLFEQQSFEFLSNSSSVPKRRIGKSSSAAFENPAVQERGVTLSAGNPELNPETKVQIAQIAAMSYAIYETFYKDQ</sequence>
<name>A0ABR2KIE5_9EUKA</name>
<feature type="region of interest" description="Disordered" evidence="1">
    <location>
        <begin position="70"/>
        <end position="112"/>
    </location>
</feature>
<protein>
    <submittedName>
        <fullName evidence="2">Uncharacterized protein</fullName>
    </submittedName>
</protein>